<evidence type="ECO:0000313" key="1">
    <source>
        <dbReference type="EMBL" id="TFZ41662.1"/>
    </source>
</evidence>
<keyword evidence="2" id="KW-1185">Reference proteome</keyword>
<reference evidence="1 2" key="1">
    <citation type="submission" date="2019-03" db="EMBL/GenBank/DDBJ databases">
        <title>Draft genome sequence data and analysis of a Fermenting Bacterium, Soehngenia longevitae strain 1933PT, isolated from petroleum reservoir in Azerbaijan.</title>
        <authorList>
            <person name="Grouzdev D.S."/>
            <person name="Bidzhieva S.K."/>
            <person name="Sokolova D.S."/>
            <person name="Tourova T.P."/>
            <person name="Poltaraus A.B."/>
            <person name="Nazina T.N."/>
        </authorList>
    </citation>
    <scope>NUCLEOTIDE SEQUENCE [LARGE SCALE GENOMIC DNA]</scope>
    <source>
        <strain evidence="1 2">1933P</strain>
    </source>
</reference>
<comment type="caution">
    <text evidence="1">The sequence shown here is derived from an EMBL/GenBank/DDBJ whole genome shotgun (WGS) entry which is preliminary data.</text>
</comment>
<evidence type="ECO:0000313" key="2">
    <source>
        <dbReference type="Proteomes" id="UP000298381"/>
    </source>
</evidence>
<dbReference type="EMBL" id="SRIB01000001">
    <property type="protein sequence ID" value="TFZ41662.1"/>
    <property type="molecule type" value="Genomic_DNA"/>
</dbReference>
<accession>A0A4Z0D9Y9</accession>
<dbReference type="RefSeq" id="WP_135269813.1">
    <property type="nucleotide sequence ID" value="NZ_SRIB01000001.1"/>
</dbReference>
<sequence length="148" mass="17822">MKTIQVQMLDHNVNSDWWKQIIQHFVKQGDEFEIRCWNEEKEEIKKAMTYGRPIQIESNLQTAIRGIVTEQMIKELLNLPEPVDKDVYNKMTEFFTIIVENKISSEHYGTELYLFNVHDDEVEVFKKIMTPYWEKFSISIEEKSWNDK</sequence>
<gene>
    <name evidence="1" type="ORF">E4100_00565</name>
</gene>
<name>A0A4Z0D9Y9_9FIRM</name>
<organism evidence="1 2">
    <name type="scientific">Soehngenia longivitae</name>
    <dbReference type="NCBI Taxonomy" id="2562294"/>
    <lineage>
        <taxon>Bacteria</taxon>
        <taxon>Bacillati</taxon>
        <taxon>Bacillota</taxon>
        <taxon>Tissierellia</taxon>
        <taxon>Tissierellales</taxon>
        <taxon>Tissierellaceae</taxon>
        <taxon>Soehngenia</taxon>
    </lineage>
</organism>
<dbReference type="AlphaFoldDB" id="A0A4Z0D9Y9"/>
<dbReference type="OrthoDB" id="2058201at2"/>
<protein>
    <submittedName>
        <fullName evidence="1">Uncharacterized protein</fullName>
    </submittedName>
</protein>
<proteinExistence type="predicted"/>
<dbReference type="Proteomes" id="UP000298381">
    <property type="component" value="Unassembled WGS sequence"/>
</dbReference>